<dbReference type="CTD" id="80208"/>
<feature type="compositionally biased region" description="Low complexity" evidence="1">
    <location>
        <begin position="1291"/>
        <end position="1315"/>
    </location>
</feature>
<proteinExistence type="predicted"/>
<evidence type="ECO:0000313" key="3">
    <source>
        <dbReference type="Proteomes" id="UP001318040"/>
    </source>
</evidence>
<dbReference type="GO" id="GO:0045202">
    <property type="term" value="C:synapse"/>
    <property type="evidence" value="ECO:0007669"/>
    <property type="project" value="TreeGrafter"/>
</dbReference>
<dbReference type="GO" id="GO:0030424">
    <property type="term" value="C:axon"/>
    <property type="evidence" value="ECO:0007669"/>
    <property type="project" value="TreeGrafter"/>
</dbReference>
<evidence type="ECO:0000256" key="1">
    <source>
        <dbReference type="SAM" id="MobiDB-lite"/>
    </source>
</evidence>
<feature type="region of interest" description="Disordered" evidence="1">
    <location>
        <begin position="1286"/>
        <end position="1315"/>
    </location>
</feature>
<sequence>MAKSTWMKETIGRRRMTKTWRREARARPERGSMPPPAPSRTAPGARRLRHLSSPFSRLHPLRRRLHPLRRLVAVSVGTFASSSPLLAAQGRASWRRPRRSSNAGEQLRSRLLSFVDGVATVLLRGRLVVRLLWLPYGCHADGCWADVQLQCALLPAATARDEPVDVRLCLQKLLALHADGQIYIYSTITGVCVGAIDLSLILPSPPSGLGSGTPFGFLRPSDDLGVIVAVDSSLRAVCVSPVDYFRRFPDHMFQGSWLEDPHTSSQEEIDELDEHLDEDDVERAFHAQLPFNPDRSWEAQLERLHASIDKAYGCPQQAAAKQKNKPDHATTLRAFQPGADDGVKDPAREKTTEFNSAEASSCDGGNFEQNPGLCFVRLVEPVEQVESVTIFSICNTSVLFAIGHPNGETNGVTVVLWQLSSGILMTHRMEGPCIPVEMEQVEHPCLLMKETGLSMVLFGIGQDELLKRLMIHSGVGVVDAVCDRNNWTRCSIPIHALEAALKNRQLDTVDFFLKSQENLFDVREGQTTLTQLKGLQDLVPALEVLRHAVAGSSADASSQPFAEQLLHRALGFLHTQLRRLYDPTPSLDQHQEKCAQLLMGFLIELRQYMRRYPWRQDEDEEEEEHGGGGGGHAGSGESNEEILDLPGTEHWDELPTDEVIRDAVLTNQIPVAQAWLRMRGHGAWRLGPFTNRGLHLAHCALQGGDLGMATKLIFNMGFDTTEQLCNICCYTLERNLRDFLVEKLIEADSLTQSEITTAEFVRRVESLYAPRTEDDDIGKGTARSSTNIWGLAVAEGSRDALLKRVTTSGQATTGEVSIMLDWAYRWDDVTRQRILLDRHAGTDKAVDKDSTAYSPEVLWSFLTSRNDGPRLGRWAAASAGGVVQEAAWPDLPVDMSYGCSLCSLHLRDAVLDEMARRGCFVPAEVSDLERLIVRLSRTGGLMQPIHPLTLRKAMADRALVEGSHNGADPLAYYAPRLIEPSDVELFHDGFIRYCVESELRHLLYAYLHYYRLEQSLGPPVLSDEALRAAHPWFDLLLHICEIQHLSHGDQQPADTRALYLASLANAQMVLPSSQAGVSSMLTEGRTLLAPATLLYSPGGLDGGVSQVDGQLLRLALSRFPKLRAALFPQQSTHGLPFPDVSLYHLLQALTPFDPSRLYGWQEANSLAAADAASELPHFSLPSLVSRHSTRETLGFMYFLLHGRPAYAFASFLAWRLERGSLSSRSLVRASEEAYTLALVHFDSPAVPAACVAFLELLAVPTALVRVDVHAARLVSAHLLGPSEHAVPTADSGSVLGSDSGSVSSVGRGSTSGVSSVSGAARDLEARELLRGSLVGRLVELVHSVEPAVSFLLGELESAVALRVEEAGLDSTSLKAGREWDLVVHFCRGHSVALTEVYPRACAAAEQWLPFLAFVHHHAYPVEQVKTLINGFGPALRSHLLLAFSSLRGWRKVAESPDLFGVLIESLASPRPCAYLLSQAVSQRAPVLGVLAAGLQDAQPVRCLCAWIAASAADPGARSAWAQAWDAAEGQPEEGPGQEMAAVWGPCALSGLVQDCLGRRLTHVLISGFQLFLPKCPFQHLLHMFELCMEQKDYSGAKLKLQEFIWDLDDLKVLCPHGDNEGVSVEWLETQASMLLLLLIERSDTPYQLHRLFRLLSKSQRILKSTVHDFTALSALLEILRGSGVCVAPSVLAEFSAEALRADCVRITASLQDRGLFTQAKEVAALVSLPVGDMVVNELIHSIGTMKDKSQWQEPKARVYFWKRCHSTFEDVTMSPRKAAEFFKAQASELSKWHAESGSKTPGAHSRTGTATELVYEELCLLTLSGHWLGSDKTARAKELEATEKRCWFHKIRLLLSTGRSLRPTLSRHRIEHNLEADVLGLSQTIAKFCFSDHPLLNEPLQLSLKRLPSLSESIVRSQDEPVNLEKDPTVLDVRETQALRTLVNQSLDANKISEAVRVCRYFGFSCFDVRLAMGCLALARGEESVESLPTDILSILTSDVDTPTARHRSLSVSSTSSFVLAPPEEENEVARAISALAGACTFGGQFCRQVLNAHELAKDLGRDFASVLSGDGEALIHDVLSSERPDRVARARMLADTRRVPAETIATLLAGLIERSFLPLDSPGKESTTRPVYRSEEGKQGFLQLLKLCADPPTLGMKLMAASAKLGGGNMSACVELLLLAHECFTIACHMEGIVEVLRVAKHLTHHCLVPAEEYNLMVRLLVEIGRYTEMTYILDILNQNHQFELLLRKKGTSDGRLKAALLKYIRQQHPGDSEKYNMVALCFSMSREIAENLEGAARTRLKLIAAQPWEVTPELKSTLEQVLTFLKDAAESYKKESCMRQALSCVRLAKLVRLQLHMLASGQKVQLVNLQGDDLARVACSLPKYYQVATVADAYGYKPHWAEVLHHQVVQQGNFSFFDDFKSRGHLESPIIQDVVNIYRKVEEPSAAHRDNMKKLLRHSWNVCLCLTYSMAFQCDFRDLAGEMLAHPGAKYYLNDTLASYQAGRLKWS</sequence>
<dbReference type="GO" id="GO:0008088">
    <property type="term" value="P:axo-dendritic transport"/>
    <property type="evidence" value="ECO:0007669"/>
    <property type="project" value="TreeGrafter"/>
</dbReference>
<reference evidence="4" key="1">
    <citation type="submission" date="2025-08" db="UniProtKB">
        <authorList>
            <consortium name="RefSeq"/>
        </authorList>
    </citation>
    <scope>IDENTIFICATION</scope>
    <source>
        <tissue evidence="4">Sperm</tissue>
    </source>
</reference>
<evidence type="ECO:0000259" key="2">
    <source>
        <dbReference type="Pfam" id="PF14649"/>
    </source>
</evidence>
<accession>A0AAJ7WQQ0</accession>
<feature type="compositionally biased region" description="Basic and acidic residues" evidence="1">
    <location>
        <begin position="20"/>
        <end position="30"/>
    </location>
</feature>
<dbReference type="InterPro" id="IPR028103">
    <property type="entry name" value="Spatacsin"/>
</dbReference>
<dbReference type="Proteomes" id="UP001318040">
    <property type="component" value="Chromosome 1"/>
</dbReference>
<evidence type="ECO:0000313" key="4">
    <source>
        <dbReference type="RefSeq" id="XP_032805238.1"/>
    </source>
</evidence>
<feature type="region of interest" description="Disordered" evidence="1">
    <location>
        <begin position="616"/>
        <end position="642"/>
    </location>
</feature>
<dbReference type="GO" id="GO:0007409">
    <property type="term" value="P:axonogenesis"/>
    <property type="evidence" value="ECO:0007669"/>
    <property type="project" value="TreeGrafter"/>
</dbReference>
<name>A0AAJ7WQQ0_PETMA</name>
<dbReference type="GO" id="GO:0030425">
    <property type="term" value="C:dendrite"/>
    <property type="evidence" value="ECO:0007669"/>
    <property type="project" value="TreeGrafter"/>
</dbReference>
<dbReference type="GO" id="GO:0048489">
    <property type="term" value="P:synaptic vesicle transport"/>
    <property type="evidence" value="ECO:0007669"/>
    <property type="project" value="TreeGrafter"/>
</dbReference>
<dbReference type="PANTHER" id="PTHR13650:SF0">
    <property type="entry name" value="SPATACSIN"/>
    <property type="match status" value="1"/>
</dbReference>
<dbReference type="InterPro" id="IPR028107">
    <property type="entry name" value="Spatacsin_C_dom"/>
</dbReference>
<dbReference type="GO" id="GO:0005737">
    <property type="term" value="C:cytoplasm"/>
    <property type="evidence" value="ECO:0007669"/>
    <property type="project" value="TreeGrafter"/>
</dbReference>
<gene>
    <name evidence="4" type="primary">SPG11</name>
</gene>
<feature type="region of interest" description="Disordered" evidence="1">
    <location>
        <begin position="320"/>
        <end position="344"/>
    </location>
</feature>
<protein>
    <submittedName>
        <fullName evidence="4">Spatacsin isoform X2</fullName>
    </submittedName>
</protein>
<dbReference type="Pfam" id="PF14649">
    <property type="entry name" value="Spatacsin_C"/>
    <property type="match status" value="1"/>
</dbReference>
<dbReference type="GO" id="GO:0007268">
    <property type="term" value="P:chemical synaptic transmission"/>
    <property type="evidence" value="ECO:0007669"/>
    <property type="project" value="TreeGrafter"/>
</dbReference>
<dbReference type="RefSeq" id="XP_032805238.1">
    <property type="nucleotide sequence ID" value="XM_032949347.1"/>
</dbReference>
<dbReference type="PANTHER" id="PTHR13650">
    <property type="entry name" value="SPATACSIN"/>
    <property type="match status" value="1"/>
</dbReference>
<organism evidence="3 4">
    <name type="scientific">Petromyzon marinus</name>
    <name type="common">Sea lamprey</name>
    <dbReference type="NCBI Taxonomy" id="7757"/>
    <lineage>
        <taxon>Eukaryota</taxon>
        <taxon>Metazoa</taxon>
        <taxon>Chordata</taxon>
        <taxon>Craniata</taxon>
        <taxon>Vertebrata</taxon>
        <taxon>Cyclostomata</taxon>
        <taxon>Hyperoartia</taxon>
        <taxon>Petromyzontiformes</taxon>
        <taxon>Petromyzontidae</taxon>
        <taxon>Petromyzon</taxon>
    </lineage>
</organism>
<feature type="region of interest" description="Disordered" evidence="1">
    <location>
        <begin position="1"/>
        <end position="49"/>
    </location>
</feature>
<feature type="domain" description="Spatacsin C-terminal" evidence="2">
    <location>
        <begin position="2155"/>
        <end position="2441"/>
    </location>
</feature>
<keyword evidence="3" id="KW-1185">Reference proteome</keyword>